<dbReference type="RefSeq" id="WP_067482458.1">
    <property type="nucleotide sequence ID" value="NZ_LWMN01000011.1"/>
</dbReference>
<keyword evidence="2 6" id="KW-0285">Flavoprotein</keyword>
<feature type="binding site" evidence="6">
    <location>
        <position position="86"/>
    </location>
    <ligand>
        <name>FAD</name>
        <dbReference type="ChEBI" id="CHEBI:57692"/>
    </ligand>
</feature>
<organism evidence="9 10">
    <name type="scientific">Enterococcus thailandicus</name>
    <dbReference type="NCBI Taxonomy" id="417368"/>
    <lineage>
        <taxon>Bacteria</taxon>
        <taxon>Bacillati</taxon>
        <taxon>Bacillota</taxon>
        <taxon>Bacilli</taxon>
        <taxon>Lactobacillales</taxon>
        <taxon>Enterococcaceae</taxon>
        <taxon>Enterococcus</taxon>
    </lineage>
</organism>
<evidence type="ECO:0000256" key="6">
    <source>
        <dbReference type="HAMAP-Rule" id="MF_01685"/>
    </source>
</evidence>
<dbReference type="AlphaFoldDB" id="A0A179ERN5"/>
<dbReference type="InterPro" id="IPR036188">
    <property type="entry name" value="FAD/NAD-bd_sf"/>
</dbReference>
<dbReference type="InterPro" id="IPR022890">
    <property type="entry name" value="Fd--NADP_Rdtase_type_2"/>
</dbReference>
<evidence type="ECO:0000259" key="8">
    <source>
        <dbReference type="Pfam" id="PF07992"/>
    </source>
</evidence>
<feature type="binding site" evidence="6">
    <location>
        <position position="46"/>
    </location>
    <ligand>
        <name>FAD</name>
        <dbReference type="ChEBI" id="CHEBI:57692"/>
    </ligand>
</feature>
<dbReference type="InterPro" id="IPR050097">
    <property type="entry name" value="Ferredoxin-NADP_redctase_2"/>
</dbReference>
<feature type="binding site" evidence="6">
    <location>
        <position position="322"/>
    </location>
    <ligand>
        <name>FAD</name>
        <dbReference type="ChEBI" id="CHEBI:57692"/>
    </ligand>
</feature>
<keyword evidence="10" id="KW-1185">Reference proteome</keyword>
<comment type="caution">
    <text evidence="9">The sequence shown here is derived from an EMBL/GenBank/DDBJ whole genome shotgun (WGS) entry which is preliminary data.</text>
</comment>
<keyword evidence="4 6" id="KW-0521">NADP</keyword>
<evidence type="ECO:0000256" key="5">
    <source>
        <dbReference type="ARBA" id="ARBA00023002"/>
    </source>
</evidence>
<proteinExistence type="inferred from homology"/>
<dbReference type="EMBL" id="LWMN01000011">
    <property type="protein sequence ID" value="OAQ55908.1"/>
    <property type="molecule type" value="Genomic_DNA"/>
</dbReference>
<evidence type="ECO:0000256" key="7">
    <source>
        <dbReference type="SAM" id="MobiDB-lite"/>
    </source>
</evidence>
<comment type="cofactor">
    <cofactor evidence="6">
        <name>FAD</name>
        <dbReference type="ChEBI" id="CHEBI:57692"/>
    </cofactor>
    <text evidence="6">Binds 1 FAD per subunit.</text>
</comment>
<dbReference type="GO" id="GO:0004324">
    <property type="term" value="F:ferredoxin-NADP+ reductase activity"/>
    <property type="evidence" value="ECO:0007669"/>
    <property type="project" value="UniProtKB-UniRule"/>
</dbReference>
<dbReference type="HAMAP" id="MF_01685">
    <property type="entry name" value="FENR2"/>
    <property type="match status" value="1"/>
</dbReference>
<feature type="binding site" evidence="6">
    <location>
        <position position="119"/>
    </location>
    <ligand>
        <name>FAD</name>
        <dbReference type="ChEBI" id="CHEBI:57692"/>
    </ligand>
</feature>
<dbReference type="PRINTS" id="PR00469">
    <property type="entry name" value="PNDRDTASEII"/>
</dbReference>
<feature type="binding site" evidence="6">
    <location>
        <position position="41"/>
    </location>
    <ligand>
        <name>FAD</name>
        <dbReference type="ChEBI" id="CHEBI:57692"/>
    </ligand>
</feature>
<evidence type="ECO:0000256" key="1">
    <source>
        <dbReference type="ARBA" id="ARBA00011738"/>
    </source>
</evidence>
<dbReference type="GO" id="GO:0050660">
    <property type="term" value="F:flavin adenine dinucleotide binding"/>
    <property type="evidence" value="ECO:0007669"/>
    <property type="project" value="UniProtKB-UniRule"/>
</dbReference>
<comment type="catalytic activity">
    <reaction evidence="6">
        <text>2 reduced [2Fe-2S]-[ferredoxin] + NADP(+) + H(+) = 2 oxidized [2Fe-2S]-[ferredoxin] + NADPH</text>
        <dbReference type="Rhea" id="RHEA:20125"/>
        <dbReference type="Rhea" id="RHEA-COMP:10000"/>
        <dbReference type="Rhea" id="RHEA-COMP:10001"/>
        <dbReference type="ChEBI" id="CHEBI:15378"/>
        <dbReference type="ChEBI" id="CHEBI:33737"/>
        <dbReference type="ChEBI" id="CHEBI:33738"/>
        <dbReference type="ChEBI" id="CHEBI:57783"/>
        <dbReference type="ChEBI" id="CHEBI:58349"/>
        <dbReference type="EC" id="1.18.1.2"/>
    </reaction>
</comment>
<gene>
    <name evidence="9" type="ORF">A6E74_04090</name>
</gene>
<dbReference type="InterPro" id="IPR023753">
    <property type="entry name" value="FAD/NAD-binding_dom"/>
</dbReference>
<keyword evidence="5 6" id="KW-0560">Oxidoreductase</keyword>
<feature type="binding site" evidence="6">
    <location>
        <position position="33"/>
    </location>
    <ligand>
        <name>FAD</name>
        <dbReference type="ChEBI" id="CHEBI:57692"/>
    </ligand>
</feature>
<name>A0A179ERN5_ENTTH</name>
<evidence type="ECO:0000256" key="3">
    <source>
        <dbReference type="ARBA" id="ARBA00022827"/>
    </source>
</evidence>
<accession>A0A179ERN5</accession>
<reference evidence="9 10" key="1">
    <citation type="submission" date="2016-04" db="EMBL/GenBank/DDBJ databases">
        <title>Draft genome of an Enterococcus thailandicus strain isolated from bovine feces.</title>
        <authorList>
            <person name="Beukers A.G."/>
            <person name="Zaheer R."/>
            <person name="Goji N."/>
            <person name="Cook S.R."/>
            <person name="Amoako K."/>
            <person name="Chaves A.V."/>
            <person name="Ward M.P."/>
            <person name="Mcallister T.A."/>
        </authorList>
    </citation>
    <scope>NUCLEOTIDE SEQUENCE [LARGE SCALE GENOMIC DNA]</scope>
    <source>
        <strain evidence="9 10">F0711D 46</strain>
    </source>
</reference>
<dbReference type="Gene3D" id="3.50.50.60">
    <property type="entry name" value="FAD/NAD(P)-binding domain"/>
    <property type="match status" value="2"/>
</dbReference>
<evidence type="ECO:0000256" key="4">
    <source>
        <dbReference type="ARBA" id="ARBA00022857"/>
    </source>
</evidence>
<dbReference type="PANTHER" id="PTHR48105">
    <property type="entry name" value="THIOREDOXIN REDUCTASE 1-RELATED-RELATED"/>
    <property type="match status" value="1"/>
</dbReference>
<protein>
    <recommendedName>
        <fullName evidence="6">Ferredoxin--NADP reductase</fullName>
        <shortName evidence="6">FNR</shortName>
        <shortName evidence="6">Fd-NADP(+) reductase</shortName>
        <ecNumber evidence="6">1.18.1.2</ecNumber>
    </recommendedName>
</protein>
<feature type="region of interest" description="Disordered" evidence="7">
    <location>
        <begin position="312"/>
        <end position="333"/>
    </location>
</feature>
<dbReference type="Pfam" id="PF07992">
    <property type="entry name" value="Pyr_redox_2"/>
    <property type="match status" value="1"/>
</dbReference>
<dbReference type="PRINTS" id="PR00368">
    <property type="entry name" value="FADPNR"/>
</dbReference>
<feature type="domain" description="FAD/NAD(P)-binding" evidence="8">
    <location>
        <begin position="4"/>
        <end position="302"/>
    </location>
</feature>
<evidence type="ECO:0000256" key="2">
    <source>
        <dbReference type="ARBA" id="ARBA00022630"/>
    </source>
</evidence>
<keyword evidence="3 6" id="KW-0274">FAD</keyword>
<comment type="subunit">
    <text evidence="1 6">Homodimer.</text>
</comment>
<dbReference type="SUPFAM" id="SSF51905">
    <property type="entry name" value="FAD/NAD(P)-binding domain"/>
    <property type="match status" value="1"/>
</dbReference>
<dbReference type="EC" id="1.18.1.2" evidence="6"/>
<dbReference type="GO" id="GO:0050661">
    <property type="term" value="F:NADP binding"/>
    <property type="evidence" value="ECO:0007669"/>
    <property type="project" value="UniProtKB-UniRule"/>
</dbReference>
<evidence type="ECO:0000313" key="10">
    <source>
        <dbReference type="Proteomes" id="UP000078516"/>
    </source>
</evidence>
<sequence>MDIYDITIIGAGPVGMFAAFYAGMRQAKTKIIDSLPQLGGQLATLYPEKYIYDIPGYPAIKANELVGNLEKQLTTFNHTFHLEEEVLSITREEDVIEIITNKGIHYSKAVILALGNGSFQPKKLTIEGADAFENNGLDYYVNDLMKYAGKKVAIAGGGDSAIDWALMLEPIASEVYLIHRRSEFRGHEHSVAQLKNSSVHLLTPYLIEDLAGESNQLTDLRLKKVKSDETIDLSIDSLIINYGFTSNLGQIASWGLESSRQSIMVNSDMSTSIPGIYAAGDICSYDGKVKLIATGFGEAPTAVNNALHYINPKERAQPGHSTSLYDKRLRPER</sequence>
<comment type="similarity">
    <text evidence="6">Belongs to the ferredoxin--NADP reductase type 2 family.</text>
</comment>
<feature type="binding site" evidence="6">
    <location>
        <position position="281"/>
    </location>
    <ligand>
        <name>FAD</name>
        <dbReference type="ChEBI" id="CHEBI:57692"/>
    </ligand>
</feature>
<dbReference type="Proteomes" id="UP000078516">
    <property type="component" value="Unassembled WGS sequence"/>
</dbReference>
<evidence type="ECO:0000313" key="9">
    <source>
        <dbReference type="EMBL" id="OAQ55908.1"/>
    </source>
</evidence>
<comment type="caution">
    <text evidence="6">Lacks conserved residue(s) required for the propagation of feature annotation.</text>
</comment>